<evidence type="ECO:0000313" key="2">
    <source>
        <dbReference type="EMBL" id="KAG0554245.1"/>
    </source>
</evidence>
<feature type="region of interest" description="Disordered" evidence="1">
    <location>
        <begin position="78"/>
        <end position="103"/>
    </location>
</feature>
<keyword evidence="3" id="KW-1185">Reference proteome</keyword>
<sequence>MPQSEERIVRAPASAQMSPPRSRLRFQYQTLHGPNEVSKIELLEIAQLGGGTQNTLLESETRQQSKLITTFVFPSDSPPAHKYSKQVPRPAPTVRGFDDRKVV</sequence>
<protein>
    <submittedName>
        <fullName evidence="2">Uncharacterized protein</fullName>
    </submittedName>
</protein>
<evidence type="ECO:0000256" key="1">
    <source>
        <dbReference type="SAM" id="MobiDB-lite"/>
    </source>
</evidence>
<reference evidence="2" key="1">
    <citation type="submission" date="2020-06" db="EMBL/GenBank/DDBJ databases">
        <title>WGS assembly of Ceratodon purpureus strain R40.</title>
        <authorList>
            <person name="Carey S.B."/>
            <person name="Jenkins J."/>
            <person name="Shu S."/>
            <person name="Lovell J.T."/>
            <person name="Sreedasyam A."/>
            <person name="Maumus F."/>
            <person name="Tiley G.P."/>
            <person name="Fernandez-Pozo N."/>
            <person name="Barry K."/>
            <person name="Chen C."/>
            <person name="Wang M."/>
            <person name="Lipzen A."/>
            <person name="Daum C."/>
            <person name="Saski C.A."/>
            <person name="Payton A.C."/>
            <person name="Mcbreen J.C."/>
            <person name="Conrad R.E."/>
            <person name="Kollar L.M."/>
            <person name="Olsson S."/>
            <person name="Huttunen S."/>
            <person name="Landis J.B."/>
            <person name="Wickett N.J."/>
            <person name="Johnson M.G."/>
            <person name="Rensing S.A."/>
            <person name="Grimwood J."/>
            <person name="Schmutz J."/>
            <person name="Mcdaniel S.F."/>
        </authorList>
    </citation>
    <scope>NUCLEOTIDE SEQUENCE</scope>
    <source>
        <strain evidence="2">R40</strain>
    </source>
</reference>
<organism evidence="2 3">
    <name type="scientific">Ceratodon purpureus</name>
    <name type="common">Fire moss</name>
    <name type="synonym">Dicranum purpureum</name>
    <dbReference type="NCBI Taxonomy" id="3225"/>
    <lineage>
        <taxon>Eukaryota</taxon>
        <taxon>Viridiplantae</taxon>
        <taxon>Streptophyta</taxon>
        <taxon>Embryophyta</taxon>
        <taxon>Bryophyta</taxon>
        <taxon>Bryophytina</taxon>
        <taxon>Bryopsida</taxon>
        <taxon>Dicranidae</taxon>
        <taxon>Pseudoditrichales</taxon>
        <taxon>Ditrichaceae</taxon>
        <taxon>Ceratodon</taxon>
    </lineage>
</organism>
<evidence type="ECO:0000313" key="3">
    <source>
        <dbReference type="Proteomes" id="UP000822688"/>
    </source>
</evidence>
<proteinExistence type="predicted"/>
<comment type="caution">
    <text evidence="2">The sequence shown here is derived from an EMBL/GenBank/DDBJ whole genome shotgun (WGS) entry which is preliminary data.</text>
</comment>
<accession>A0A8T0G5X3</accession>
<dbReference type="EMBL" id="CM026433">
    <property type="protein sequence ID" value="KAG0554245.1"/>
    <property type="molecule type" value="Genomic_DNA"/>
</dbReference>
<name>A0A8T0G5X3_CERPU</name>
<feature type="region of interest" description="Disordered" evidence="1">
    <location>
        <begin position="1"/>
        <end position="21"/>
    </location>
</feature>
<gene>
    <name evidence="2" type="ORF">KC19_12G076200</name>
</gene>
<dbReference type="AlphaFoldDB" id="A0A8T0G5X3"/>
<dbReference type="Proteomes" id="UP000822688">
    <property type="component" value="Chromosome 12"/>
</dbReference>